<dbReference type="AlphaFoldDB" id="A0A5B7DN85"/>
<evidence type="ECO:0000313" key="1">
    <source>
        <dbReference type="EMBL" id="MPC22940.1"/>
    </source>
</evidence>
<keyword evidence="2" id="KW-1185">Reference proteome</keyword>
<accession>A0A5B7DN85</accession>
<organism evidence="1 2">
    <name type="scientific">Portunus trituberculatus</name>
    <name type="common">Swimming crab</name>
    <name type="synonym">Neptunus trituberculatus</name>
    <dbReference type="NCBI Taxonomy" id="210409"/>
    <lineage>
        <taxon>Eukaryota</taxon>
        <taxon>Metazoa</taxon>
        <taxon>Ecdysozoa</taxon>
        <taxon>Arthropoda</taxon>
        <taxon>Crustacea</taxon>
        <taxon>Multicrustacea</taxon>
        <taxon>Malacostraca</taxon>
        <taxon>Eumalacostraca</taxon>
        <taxon>Eucarida</taxon>
        <taxon>Decapoda</taxon>
        <taxon>Pleocyemata</taxon>
        <taxon>Brachyura</taxon>
        <taxon>Eubrachyura</taxon>
        <taxon>Portunoidea</taxon>
        <taxon>Portunidae</taxon>
        <taxon>Portuninae</taxon>
        <taxon>Portunus</taxon>
    </lineage>
</organism>
<comment type="caution">
    <text evidence="1">The sequence shown here is derived from an EMBL/GenBank/DDBJ whole genome shotgun (WGS) entry which is preliminary data.</text>
</comment>
<proteinExistence type="predicted"/>
<reference evidence="1 2" key="1">
    <citation type="submission" date="2019-05" db="EMBL/GenBank/DDBJ databases">
        <title>Another draft genome of Portunus trituberculatus and its Hox gene families provides insights of decapod evolution.</title>
        <authorList>
            <person name="Jeong J.-H."/>
            <person name="Song I."/>
            <person name="Kim S."/>
            <person name="Choi T."/>
            <person name="Kim D."/>
            <person name="Ryu S."/>
            <person name="Kim W."/>
        </authorList>
    </citation>
    <scope>NUCLEOTIDE SEQUENCE [LARGE SCALE GENOMIC DNA]</scope>
    <source>
        <tissue evidence="1">Muscle</tissue>
    </source>
</reference>
<sequence>MLARVPKVRRLSCGDLGHTLQGTDCPGSSVSIVPVRTVFHMSTFMSQRHRIRQLEASTQYLARAAQHTPEEEVRELLAGGATTLIHARPALYPPLLGHIQHQIMLNIIFKPKFY</sequence>
<name>A0A5B7DN85_PORTR</name>
<protein>
    <submittedName>
        <fullName evidence="1">Uncharacterized protein</fullName>
    </submittedName>
</protein>
<evidence type="ECO:0000313" key="2">
    <source>
        <dbReference type="Proteomes" id="UP000324222"/>
    </source>
</evidence>
<gene>
    <name evidence="1" type="ORF">E2C01_015970</name>
</gene>
<dbReference type="Proteomes" id="UP000324222">
    <property type="component" value="Unassembled WGS sequence"/>
</dbReference>
<dbReference type="EMBL" id="VSRR010001146">
    <property type="protein sequence ID" value="MPC22940.1"/>
    <property type="molecule type" value="Genomic_DNA"/>
</dbReference>